<protein>
    <submittedName>
        <fullName evidence="2">Prepilin-type N-terminal cleavage/methylation domain-containing protein</fullName>
    </submittedName>
</protein>
<evidence type="ECO:0000313" key="2">
    <source>
        <dbReference type="EMBL" id="QDW67831.1"/>
    </source>
</evidence>
<keyword evidence="3" id="KW-1185">Reference proteome</keyword>
<dbReference type="SUPFAM" id="SSF54523">
    <property type="entry name" value="Pili subunits"/>
    <property type="match status" value="1"/>
</dbReference>
<dbReference type="OrthoDB" id="5296638at2"/>
<accession>A0A518N7E0</accession>
<name>A0A518N7E0_9GAMM</name>
<dbReference type="PANTHER" id="PTHR30093:SF47">
    <property type="entry name" value="TYPE IV PILUS NON-CORE MINOR PILIN PILE"/>
    <property type="match status" value="1"/>
</dbReference>
<dbReference type="KEGG" id="lug:FPZ22_03900"/>
<keyword evidence="1" id="KW-0472">Membrane</keyword>
<feature type="transmembrane region" description="Helical" evidence="1">
    <location>
        <begin position="20"/>
        <end position="40"/>
    </location>
</feature>
<dbReference type="AlphaFoldDB" id="A0A518N7E0"/>
<sequence>MSSCAANGGPGGTAHGFTLIELMIVVAVIAILAAIAYPSYQNHVVKTRRGAAASCLMEAAQFMERYYTTKMTYVGAALPATQCTTDLAAHYTLSLESSSASAYGVQAVPQAAQANADARCGTLKLSQTGAKSITGTASSYKDCW</sequence>
<dbReference type="Pfam" id="PF07963">
    <property type="entry name" value="N_methyl"/>
    <property type="match status" value="1"/>
</dbReference>
<dbReference type="GO" id="GO:0043683">
    <property type="term" value="P:type IV pilus assembly"/>
    <property type="evidence" value="ECO:0007669"/>
    <property type="project" value="InterPro"/>
</dbReference>
<evidence type="ECO:0000313" key="3">
    <source>
        <dbReference type="Proteomes" id="UP000316584"/>
    </source>
</evidence>
<evidence type="ECO:0000256" key="1">
    <source>
        <dbReference type="SAM" id="Phobius"/>
    </source>
</evidence>
<dbReference type="Pfam" id="PF16732">
    <property type="entry name" value="ComP_DUS"/>
    <property type="match status" value="1"/>
</dbReference>
<reference evidence="2 3" key="1">
    <citation type="submission" date="2019-07" db="EMBL/GenBank/DDBJ databases">
        <title>Full genome sequence of Luteimonas sp. Gr-4.</title>
        <authorList>
            <person name="Im W.-T."/>
        </authorList>
    </citation>
    <scope>NUCLEOTIDE SEQUENCE [LARGE SCALE GENOMIC DNA]</scope>
    <source>
        <strain evidence="2 3">Gr-4</strain>
    </source>
</reference>
<dbReference type="InterPro" id="IPR031982">
    <property type="entry name" value="PilE-like"/>
</dbReference>
<dbReference type="NCBIfam" id="TIGR02532">
    <property type="entry name" value="IV_pilin_GFxxxE"/>
    <property type="match status" value="1"/>
</dbReference>
<keyword evidence="1" id="KW-1133">Transmembrane helix</keyword>
<dbReference type="Proteomes" id="UP000316584">
    <property type="component" value="Chromosome"/>
</dbReference>
<dbReference type="PANTHER" id="PTHR30093">
    <property type="entry name" value="GENERAL SECRETION PATHWAY PROTEIN G"/>
    <property type="match status" value="1"/>
</dbReference>
<proteinExistence type="predicted"/>
<dbReference type="EMBL" id="CP042218">
    <property type="protein sequence ID" value="QDW67831.1"/>
    <property type="molecule type" value="Genomic_DNA"/>
</dbReference>
<dbReference type="Gene3D" id="3.30.700.10">
    <property type="entry name" value="Glycoprotein, Type 4 Pilin"/>
    <property type="match status" value="1"/>
</dbReference>
<dbReference type="InterPro" id="IPR045584">
    <property type="entry name" value="Pilin-like"/>
</dbReference>
<gene>
    <name evidence="2" type="ORF">FPZ22_03900</name>
</gene>
<dbReference type="InterPro" id="IPR012902">
    <property type="entry name" value="N_methyl_site"/>
</dbReference>
<organism evidence="2 3">
    <name type="scientific">Luteimonas granuli</name>
    <dbReference type="NCBI Taxonomy" id="1176533"/>
    <lineage>
        <taxon>Bacteria</taxon>
        <taxon>Pseudomonadati</taxon>
        <taxon>Pseudomonadota</taxon>
        <taxon>Gammaproteobacteria</taxon>
        <taxon>Lysobacterales</taxon>
        <taxon>Lysobacteraceae</taxon>
        <taxon>Luteimonas</taxon>
    </lineage>
</organism>
<keyword evidence="1" id="KW-0812">Transmembrane</keyword>
<dbReference type="PROSITE" id="PS00409">
    <property type="entry name" value="PROKAR_NTER_METHYL"/>
    <property type="match status" value="1"/>
</dbReference>